<evidence type="ECO:0000313" key="3">
    <source>
        <dbReference type="Proteomes" id="UP001347796"/>
    </source>
</evidence>
<evidence type="ECO:0000313" key="2">
    <source>
        <dbReference type="EMBL" id="KAK6188994.1"/>
    </source>
</evidence>
<accession>A0AAN8PXY0</accession>
<dbReference type="Proteomes" id="UP001347796">
    <property type="component" value="Unassembled WGS sequence"/>
</dbReference>
<evidence type="ECO:0000256" key="1">
    <source>
        <dbReference type="SAM" id="SignalP"/>
    </source>
</evidence>
<name>A0AAN8PXY0_PATCE</name>
<organism evidence="2 3">
    <name type="scientific">Patella caerulea</name>
    <name type="common">Rayed Mediterranean limpet</name>
    <dbReference type="NCBI Taxonomy" id="87958"/>
    <lineage>
        <taxon>Eukaryota</taxon>
        <taxon>Metazoa</taxon>
        <taxon>Spiralia</taxon>
        <taxon>Lophotrochozoa</taxon>
        <taxon>Mollusca</taxon>
        <taxon>Gastropoda</taxon>
        <taxon>Patellogastropoda</taxon>
        <taxon>Patelloidea</taxon>
        <taxon>Patellidae</taxon>
        <taxon>Patella</taxon>
    </lineage>
</organism>
<feature type="chain" id="PRO_5042920029" evidence="1">
    <location>
        <begin position="17"/>
        <end position="285"/>
    </location>
</feature>
<dbReference type="EMBL" id="JAZGQO010000003">
    <property type="protein sequence ID" value="KAK6188994.1"/>
    <property type="molecule type" value="Genomic_DNA"/>
</dbReference>
<sequence>MVIVFFLLAILCGSQAAAPTFSSAKILSTVKDKHVDEASGLAASRVFPGVVYTQNDKGGSNRIFAINSKTGVTEAELKISGVTNYDWEDLAIGPCGSHSCVYIAETGDHAGDGSRNIIYRVREPKELTSQTLDVDGEFHFTWNEPDCETVMVTPNEDIYVVSKVDGGNGLIAKFSNDGWTKGTTAKIVASARLSQTSSHNDPVGGDISADGKEMLIKYRDHVYYWDTSDGDYIGAISRKPADLPYTHEKRGESVCWDPRSAGYYTLGEGSHRHVYYYERTSPIIG</sequence>
<protein>
    <submittedName>
        <fullName evidence="2">Uncharacterized protein</fullName>
    </submittedName>
</protein>
<feature type="signal peptide" evidence="1">
    <location>
        <begin position="1"/>
        <end position="16"/>
    </location>
</feature>
<comment type="caution">
    <text evidence="2">The sequence shown here is derived from an EMBL/GenBank/DDBJ whole genome shotgun (WGS) entry which is preliminary data.</text>
</comment>
<dbReference type="SUPFAM" id="SSF101898">
    <property type="entry name" value="NHL repeat"/>
    <property type="match status" value="1"/>
</dbReference>
<proteinExistence type="predicted"/>
<reference evidence="2 3" key="1">
    <citation type="submission" date="2024-01" db="EMBL/GenBank/DDBJ databases">
        <title>The genome of the rayed Mediterranean limpet Patella caerulea (Linnaeus, 1758).</title>
        <authorList>
            <person name="Anh-Thu Weber A."/>
            <person name="Halstead-Nussloch G."/>
        </authorList>
    </citation>
    <scope>NUCLEOTIDE SEQUENCE [LARGE SCALE GENOMIC DNA]</scope>
    <source>
        <strain evidence="2">AATW-2023a</strain>
        <tissue evidence="2">Whole specimen</tissue>
    </source>
</reference>
<dbReference type="AlphaFoldDB" id="A0AAN8PXY0"/>
<keyword evidence="1" id="KW-0732">Signal</keyword>
<keyword evidence="3" id="KW-1185">Reference proteome</keyword>
<gene>
    <name evidence="2" type="ORF">SNE40_005054</name>
</gene>